<reference evidence="5 6" key="1">
    <citation type="submission" date="2023-11" db="EMBL/GenBank/DDBJ databases">
        <title>Analysis of the Genomes of Mucilaginibacter gossypii cycad 4 and M. sabulilitoris SNA2: microbes with the potential for plant growth promotion.</title>
        <authorList>
            <person name="Hirsch A.M."/>
            <person name="Humm E."/>
            <person name="Rubbi M."/>
            <person name="Del Vecchio G."/>
            <person name="Ha S.M."/>
            <person name="Pellegrini M."/>
            <person name="Gunsalus R.P."/>
        </authorList>
    </citation>
    <scope>NUCLEOTIDE SEQUENCE [LARGE SCALE GENOMIC DNA]</scope>
    <source>
        <strain evidence="5 6">SNA2</strain>
    </source>
</reference>
<keyword evidence="2 5" id="KW-0418">Kinase</keyword>
<accession>A0ABZ0TH71</accession>
<dbReference type="PANTHER" id="PTHR46969:SF1">
    <property type="entry name" value="BIFUNCTIONAL PROTEIN HLDE"/>
    <property type="match status" value="1"/>
</dbReference>
<feature type="domain" description="Carbohydrate kinase PfkB" evidence="4">
    <location>
        <begin position="20"/>
        <end position="315"/>
    </location>
</feature>
<evidence type="ECO:0000256" key="3">
    <source>
        <dbReference type="PIRNR" id="PIRNR000535"/>
    </source>
</evidence>
<keyword evidence="1 3" id="KW-0808">Transferase</keyword>
<dbReference type="CDD" id="cd01172">
    <property type="entry name" value="RfaE_like"/>
    <property type="match status" value="1"/>
</dbReference>
<dbReference type="InterPro" id="IPR011913">
    <property type="entry name" value="RfaE_dom_I"/>
</dbReference>
<evidence type="ECO:0000313" key="6">
    <source>
        <dbReference type="Proteomes" id="UP001324380"/>
    </source>
</evidence>
<dbReference type="NCBIfam" id="TIGR02198">
    <property type="entry name" value="rfaE_dom_I"/>
    <property type="match status" value="1"/>
</dbReference>
<dbReference type="EMBL" id="CP139558">
    <property type="protein sequence ID" value="WPU92534.1"/>
    <property type="molecule type" value="Genomic_DNA"/>
</dbReference>
<dbReference type="GO" id="GO:0016301">
    <property type="term" value="F:kinase activity"/>
    <property type="evidence" value="ECO:0007669"/>
    <property type="project" value="UniProtKB-KW"/>
</dbReference>
<evidence type="ECO:0000256" key="1">
    <source>
        <dbReference type="ARBA" id="ARBA00022679"/>
    </source>
</evidence>
<dbReference type="Pfam" id="PF00294">
    <property type="entry name" value="PfkB"/>
    <property type="match status" value="1"/>
</dbReference>
<keyword evidence="6" id="KW-1185">Reference proteome</keyword>
<dbReference type="Gene3D" id="3.40.1190.20">
    <property type="match status" value="1"/>
</dbReference>
<dbReference type="SUPFAM" id="SSF53613">
    <property type="entry name" value="Ribokinase-like"/>
    <property type="match status" value="1"/>
</dbReference>
<proteinExistence type="predicted"/>
<dbReference type="RefSeq" id="WP_321561695.1">
    <property type="nucleotide sequence ID" value="NZ_CP139558.1"/>
</dbReference>
<gene>
    <name evidence="5" type="primary">rfaE1</name>
    <name evidence="5" type="ORF">SNE25_24725</name>
</gene>
<evidence type="ECO:0000313" key="5">
    <source>
        <dbReference type="EMBL" id="WPU92534.1"/>
    </source>
</evidence>
<dbReference type="InterPro" id="IPR029056">
    <property type="entry name" value="Ribokinase-like"/>
</dbReference>
<dbReference type="Proteomes" id="UP001324380">
    <property type="component" value="Chromosome"/>
</dbReference>
<organism evidence="5 6">
    <name type="scientific">Mucilaginibacter sabulilitoris</name>
    <dbReference type="NCBI Taxonomy" id="1173583"/>
    <lineage>
        <taxon>Bacteria</taxon>
        <taxon>Pseudomonadati</taxon>
        <taxon>Bacteroidota</taxon>
        <taxon>Sphingobacteriia</taxon>
        <taxon>Sphingobacteriales</taxon>
        <taxon>Sphingobacteriaceae</taxon>
        <taxon>Mucilaginibacter</taxon>
    </lineage>
</organism>
<dbReference type="InterPro" id="IPR011611">
    <property type="entry name" value="PfkB_dom"/>
</dbReference>
<sequence>MNQLKDKIRYVESSGKKPAILVIGDLMVDHYITGDASRLSPEAPVPIVNVKNESVTLGGAGNVVQNLVALGAQVTVAGLIGHDTAGEQIIEILAAEGVETHTIIKDNTRPTTVKTRVLAGSHQLVRIDRETTEAVSDHIADELINTLNGYIEKADIVVLSDYNKGLFSPSLTQRLIIQANRQGKKVIIDPKGLNYEKYKGAYIIKPNRKELAEAAKTEKINSIESLKQAAGIIFEQTGTEYLVVTLSEEGMVILSELTHKLLPVKATEVFDVTGAGDTVLASITFFIAAGLTIEEACEIANHAAAIVIRHVGSATTTIAEIIEDIEKG</sequence>
<dbReference type="PANTHER" id="PTHR46969">
    <property type="entry name" value="BIFUNCTIONAL PROTEIN HLDE"/>
    <property type="match status" value="1"/>
</dbReference>
<evidence type="ECO:0000256" key="2">
    <source>
        <dbReference type="ARBA" id="ARBA00022777"/>
    </source>
</evidence>
<evidence type="ECO:0000259" key="4">
    <source>
        <dbReference type="Pfam" id="PF00294"/>
    </source>
</evidence>
<dbReference type="PIRSF" id="PIRSF000535">
    <property type="entry name" value="1PFK/6PFK/LacC"/>
    <property type="match status" value="1"/>
</dbReference>
<dbReference type="InterPro" id="IPR017583">
    <property type="entry name" value="Tagatose/fructose_Pkinase"/>
</dbReference>
<protein>
    <submittedName>
        <fullName evidence="5">D-glycero-beta-D-manno-heptose-7-phosphate kinase</fullName>
    </submittedName>
</protein>
<name>A0ABZ0TH71_9SPHI</name>